<dbReference type="Gene3D" id="4.10.280.10">
    <property type="entry name" value="Helix-loop-helix DNA-binding domain"/>
    <property type="match status" value="1"/>
</dbReference>
<dbReference type="Pfam" id="PF09388">
    <property type="entry name" value="SpoOE-like"/>
    <property type="match status" value="1"/>
</dbReference>
<dbReference type="Proteomes" id="UP000243524">
    <property type="component" value="Unassembled WGS sequence"/>
</dbReference>
<organism evidence="1 2">
    <name type="scientific">Halalkalibacillus sediminis</name>
    <dbReference type="NCBI Taxonomy" id="2018042"/>
    <lineage>
        <taxon>Bacteria</taxon>
        <taxon>Bacillati</taxon>
        <taxon>Bacillota</taxon>
        <taxon>Bacilli</taxon>
        <taxon>Bacillales</taxon>
        <taxon>Bacillaceae</taxon>
        <taxon>Halalkalibacillus</taxon>
    </lineage>
</organism>
<dbReference type="SUPFAM" id="SSF140500">
    <property type="entry name" value="BAS1536-like"/>
    <property type="match status" value="1"/>
</dbReference>
<dbReference type="GO" id="GO:0043937">
    <property type="term" value="P:regulation of sporulation"/>
    <property type="evidence" value="ECO:0007669"/>
    <property type="project" value="InterPro"/>
</dbReference>
<dbReference type="InterPro" id="IPR036638">
    <property type="entry name" value="HLH_DNA-bd_sf"/>
</dbReference>
<protein>
    <recommendedName>
        <fullName evidence="3">Aspartyl-phosphate phosphatase Spo0E family protein</fullName>
    </recommendedName>
</protein>
<dbReference type="OrthoDB" id="2973859at2"/>
<dbReference type="AlphaFoldDB" id="A0A2I0QVX0"/>
<dbReference type="InterPro" id="IPR018540">
    <property type="entry name" value="Spo0E-like"/>
</dbReference>
<sequence length="67" mass="7788">MSLEGNPLTPKNKETLQQQIEAVRKQMILIATEKGYTSQESVEVSQKLDDLLNEYQSIRREEESMLF</sequence>
<evidence type="ECO:0000313" key="2">
    <source>
        <dbReference type="Proteomes" id="UP000243524"/>
    </source>
</evidence>
<accession>A0A2I0QVX0</accession>
<keyword evidence="2" id="KW-1185">Reference proteome</keyword>
<gene>
    <name evidence="1" type="ORF">CEY16_01490</name>
</gene>
<name>A0A2I0QVX0_9BACI</name>
<dbReference type="InterPro" id="IPR037208">
    <property type="entry name" value="Spo0E-like_sf"/>
</dbReference>
<evidence type="ECO:0008006" key="3">
    <source>
        <dbReference type="Google" id="ProtNLM"/>
    </source>
</evidence>
<reference evidence="1 2" key="1">
    <citation type="submission" date="2017-06" db="EMBL/GenBank/DDBJ databases">
        <title>the draft geome sequence of Illustriluteabacillus marina B3227.</title>
        <authorList>
            <person name="He R.-H."/>
            <person name="Du Z.-J."/>
        </authorList>
    </citation>
    <scope>NUCLEOTIDE SEQUENCE [LARGE SCALE GENOMIC DNA]</scope>
    <source>
        <strain evidence="1 2">B3227</strain>
    </source>
</reference>
<proteinExistence type="predicted"/>
<comment type="caution">
    <text evidence="1">The sequence shown here is derived from an EMBL/GenBank/DDBJ whole genome shotgun (WGS) entry which is preliminary data.</text>
</comment>
<evidence type="ECO:0000313" key="1">
    <source>
        <dbReference type="EMBL" id="PKR78458.1"/>
    </source>
</evidence>
<dbReference type="EMBL" id="PJNH01000001">
    <property type="protein sequence ID" value="PKR78458.1"/>
    <property type="molecule type" value="Genomic_DNA"/>
</dbReference>
<dbReference type="GO" id="GO:0046983">
    <property type="term" value="F:protein dimerization activity"/>
    <property type="evidence" value="ECO:0007669"/>
    <property type="project" value="InterPro"/>
</dbReference>